<dbReference type="GO" id="GO:0003677">
    <property type="term" value="F:DNA binding"/>
    <property type="evidence" value="ECO:0007669"/>
    <property type="project" value="UniProtKB-UniRule"/>
</dbReference>
<dbReference type="AlphaFoldDB" id="A0A3A8AWW5"/>
<dbReference type="InterPro" id="IPR011010">
    <property type="entry name" value="DNA_brk_join_enz"/>
</dbReference>
<keyword evidence="4" id="KW-0233">DNA recombination</keyword>
<evidence type="ECO:0000256" key="2">
    <source>
        <dbReference type="ARBA" id="ARBA00022908"/>
    </source>
</evidence>
<keyword evidence="9" id="KW-1185">Reference proteome</keyword>
<dbReference type="InterPro" id="IPR025166">
    <property type="entry name" value="Integrase_DNA_bind_dom"/>
</dbReference>
<keyword evidence="2" id="KW-0229">DNA integration</keyword>
<dbReference type="InterPro" id="IPR044068">
    <property type="entry name" value="CB"/>
</dbReference>
<dbReference type="InterPro" id="IPR050808">
    <property type="entry name" value="Phage_Integrase"/>
</dbReference>
<protein>
    <submittedName>
        <fullName evidence="8">Site-specific integrase</fullName>
    </submittedName>
</protein>
<dbReference type="EMBL" id="RAPE01000003">
    <property type="protein sequence ID" value="RKF14184.1"/>
    <property type="molecule type" value="Genomic_DNA"/>
</dbReference>
<name>A0A3A8AWW5_9RHOB</name>
<dbReference type="PROSITE" id="PS51898">
    <property type="entry name" value="TYR_RECOMBINASE"/>
    <property type="match status" value="1"/>
</dbReference>
<dbReference type="GO" id="GO:0006310">
    <property type="term" value="P:DNA recombination"/>
    <property type="evidence" value="ECO:0007669"/>
    <property type="project" value="UniProtKB-KW"/>
</dbReference>
<dbReference type="PANTHER" id="PTHR30629:SF2">
    <property type="entry name" value="PROPHAGE INTEGRASE INTS-RELATED"/>
    <property type="match status" value="1"/>
</dbReference>
<proteinExistence type="inferred from homology"/>
<keyword evidence="3 5" id="KW-0238">DNA-binding</keyword>
<evidence type="ECO:0000259" key="6">
    <source>
        <dbReference type="PROSITE" id="PS51898"/>
    </source>
</evidence>
<evidence type="ECO:0000256" key="3">
    <source>
        <dbReference type="ARBA" id="ARBA00023125"/>
    </source>
</evidence>
<dbReference type="Gene3D" id="1.10.150.130">
    <property type="match status" value="1"/>
</dbReference>
<sequence length="423" mass="47887">MPRRAKELKALEVKRLSKPGRHAVGGAPPGLSLSISQSGGKSWIFRVTIGDERRHIGLGSYPTVSLAQARELAIEEARKIKSGIDPVAARIEERNARASKKRQRITFAKAFDRFHETKIEGEKQNAKHIKQWRSTLVTYAFPVIGDKPISAITMEDVLEVLQPIWQTKNETASRVRQRIETVLDWAKVMKMREGENPARWKGNLEQILPSSAKIKTVDGHPAIALDEIAAWFHLLRSRDGIAALALQFLTLTATRSGEVRGALWEEIDWKHSIWTIPAERMKAKAEHRVPLSSVAVDLLKAAPKMKDCPYVFPSPRNGQMSDMTISAVMRRIQEAEVRKGKIGFLDPRSRRPAVPHGLRSSFRDWAAERTSFPREIAEMALAHTVGSDVERAYRRTDMIEKRREIMEDWARFLSKTTNEVGET</sequence>
<evidence type="ECO:0000256" key="5">
    <source>
        <dbReference type="PROSITE-ProRule" id="PRU01248"/>
    </source>
</evidence>
<feature type="domain" description="Core-binding (CB)" evidence="7">
    <location>
        <begin position="105"/>
        <end position="187"/>
    </location>
</feature>
<dbReference type="SUPFAM" id="SSF56349">
    <property type="entry name" value="DNA breaking-rejoining enzymes"/>
    <property type="match status" value="1"/>
</dbReference>
<dbReference type="InterPro" id="IPR038488">
    <property type="entry name" value="Integrase_DNA-bd_sf"/>
</dbReference>
<dbReference type="CDD" id="cd00801">
    <property type="entry name" value="INT_P4_C"/>
    <property type="match status" value="1"/>
</dbReference>
<evidence type="ECO:0000313" key="9">
    <source>
        <dbReference type="Proteomes" id="UP000281128"/>
    </source>
</evidence>
<evidence type="ECO:0000313" key="8">
    <source>
        <dbReference type="EMBL" id="RKF14184.1"/>
    </source>
</evidence>
<dbReference type="InterPro" id="IPR013762">
    <property type="entry name" value="Integrase-like_cat_sf"/>
</dbReference>
<gene>
    <name evidence="8" type="ORF">D6850_13545</name>
</gene>
<dbReference type="Pfam" id="PF22022">
    <property type="entry name" value="Phage_int_M"/>
    <property type="match status" value="1"/>
</dbReference>
<evidence type="ECO:0000256" key="1">
    <source>
        <dbReference type="ARBA" id="ARBA00008857"/>
    </source>
</evidence>
<dbReference type="PANTHER" id="PTHR30629">
    <property type="entry name" value="PROPHAGE INTEGRASE"/>
    <property type="match status" value="1"/>
</dbReference>
<dbReference type="Pfam" id="PF13356">
    <property type="entry name" value="Arm-DNA-bind_3"/>
    <property type="match status" value="1"/>
</dbReference>
<organism evidence="8 9">
    <name type="scientific">Roseovarius spongiae</name>
    <dbReference type="NCBI Taxonomy" id="2320272"/>
    <lineage>
        <taxon>Bacteria</taxon>
        <taxon>Pseudomonadati</taxon>
        <taxon>Pseudomonadota</taxon>
        <taxon>Alphaproteobacteria</taxon>
        <taxon>Rhodobacterales</taxon>
        <taxon>Roseobacteraceae</taxon>
        <taxon>Roseovarius</taxon>
    </lineage>
</organism>
<dbReference type="InterPro" id="IPR002104">
    <property type="entry name" value="Integrase_catalytic"/>
</dbReference>
<dbReference type="Gene3D" id="3.30.160.390">
    <property type="entry name" value="Integrase, DNA-binding domain"/>
    <property type="match status" value="1"/>
</dbReference>
<reference evidence="8 9" key="1">
    <citation type="submission" date="2018-09" db="EMBL/GenBank/DDBJ databases">
        <title>Roseovarius spongiae sp. nov., isolated from a marine sponge.</title>
        <authorList>
            <person name="Zhuang L."/>
            <person name="Luo L."/>
        </authorList>
    </citation>
    <scope>NUCLEOTIDE SEQUENCE [LARGE SCALE GENOMIC DNA]</scope>
    <source>
        <strain evidence="8 9">HN-E21</strain>
    </source>
</reference>
<comment type="caution">
    <text evidence="8">The sequence shown here is derived from an EMBL/GenBank/DDBJ whole genome shotgun (WGS) entry which is preliminary data.</text>
</comment>
<dbReference type="PROSITE" id="PS51900">
    <property type="entry name" value="CB"/>
    <property type="match status" value="1"/>
</dbReference>
<dbReference type="GO" id="GO:0015074">
    <property type="term" value="P:DNA integration"/>
    <property type="evidence" value="ECO:0007669"/>
    <property type="project" value="UniProtKB-KW"/>
</dbReference>
<evidence type="ECO:0000256" key="4">
    <source>
        <dbReference type="ARBA" id="ARBA00023172"/>
    </source>
</evidence>
<accession>A0A3A8AWW5</accession>
<dbReference type="Gene3D" id="1.10.443.10">
    <property type="entry name" value="Intergrase catalytic core"/>
    <property type="match status" value="1"/>
</dbReference>
<feature type="domain" description="Tyr recombinase" evidence="6">
    <location>
        <begin position="218"/>
        <end position="406"/>
    </location>
</feature>
<dbReference type="InterPro" id="IPR010998">
    <property type="entry name" value="Integrase_recombinase_N"/>
</dbReference>
<dbReference type="InterPro" id="IPR053876">
    <property type="entry name" value="Phage_int_M"/>
</dbReference>
<dbReference type="OrthoDB" id="9795573at2"/>
<comment type="similarity">
    <text evidence="1">Belongs to the 'phage' integrase family.</text>
</comment>
<evidence type="ECO:0000259" key="7">
    <source>
        <dbReference type="PROSITE" id="PS51900"/>
    </source>
</evidence>
<dbReference type="Pfam" id="PF00589">
    <property type="entry name" value="Phage_integrase"/>
    <property type="match status" value="1"/>
</dbReference>
<dbReference type="Proteomes" id="UP000281128">
    <property type="component" value="Unassembled WGS sequence"/>
</dbReference>